<dbReference type="eggNOG" id="arCOG01115">
    <property type="taxonomic scope" value="Archaea"/>
</dbReference>
<dbReference type="Proteomes" id="UP000008680">
    <property type="component" value="Chromosome"/>
</dbReference>
<evidence type="ECO:0000259" key="10">
    <source>
        <dbReference type="Pfam" id="PF23783"/>
    </source>
</evidence>
<dbReference type="GO" id="GO:0003677">
    <property type="term" value="F:DNA binding"/>
    <property type="evidence" value="ECO:0007669"/>
    <property type="project" value="UniProtKB-KW"/>
</dbReference>
<evidence type="ECO:0000259" key="9">
    <source>
        <dbReference type="Pfam" id="PF22641"/>
    </source>
</evidence>
<dbReference type="Pfam" id="PF01336">
    <property type="entry name" value="tRNA_anti-codon"/>
    <property type="match status" value="1"/>
</dbReference>
<dbReference type="EMBL" id="CP001719">
    <property type="protein sequence ID" value="ADC46536.1"/>
    <property type="molecule type" value="Genomic_DNA"/>
</dbReference>
<dbReference type="STRING" id="634498.mru_0685"/>
<dbReference type="CDD" id="cd04482">
    <property type="entry name" value="RPA2_OBF_like"/>
    <property type="match status" value="1"/>
</dbReference>
<dbReference type="PANTHER" id="PTHR40705">
    <property type="entry name" value="TRNA(ILE2) 2-AGMATINYLCYTIDINE SYNTHETASE TIAS"/>
    <property type="match status" value="1"/>
</dbReference>
<dbReference type="KEGG" id="mru:mru_0685"/>
<evidence type="ECO:0000259" key="8">
    <source>
        <dbReference type="Pfam" id="PF08489"/>
    </source>
</evidence>
<dbReference type="Pfam" id="PF22641">
    <property type="entry name" value="TiaS_TCKD"/>
    <property type="match status" value="1"/>
</dbReference>
<dbReference type="InterPro" id="IPR024913">
    <property type="entry name" value="tRNA_Ile2__agm2C_synt"/>
</dbReference>
<keyword evidence="2 6" id="KW-0436">Ligase</keyword>
<evidence type="ECO:0000256" key="5">
    <source>
        <dbReference type="ARBA" id="ARBA00022840"/>
    </source>
</evidence>
<feature type="domain" description="TiaS FLD" evidence="8">
    <location>
        <begin position="154"/>
        <end position="265"/>
    </location>
</feature>
<reference evidence="11 12" key="1">
    <citation type="journal article" date="2010" name="PLoS ONE">
        <title>The genome sequence of the rumen methanogen Methanobrevibacter ruminantium reveals new possibilities for controlling ruminant methane emissions.</title>
        <authorList>
            <person name="Leahy S.C."/>
            <person name="Kelly W.J."/>
            <person name="Altermann E."/>
            <person name="Ronimus R.S."/>
            <person name="Yeoman C.J."/>
            <person name="Pacheco D.M."/>
            <person name="Li D."/>
            <person name="Kong Z."/>
            <person name="McTavish S."/>
            <person name="Sang C."/>
            <person name="Lambie S.C."/>
            <person name="Janssen P.H."/>
            <person name="Dey D."/>
            <person name="Attwood G.T."/>
        </authorList>
    </citation>
    <scope>NUCLEOTIDE SEQUENCE [LARGE SCALE GENOMIC DNA]</scope>
    <source>
        <strain evidence="12">ATCC 35063 / DSM 1093 / JCM 13430 / OCM 146 / M1</strain>
    </source>
</reference>
<dbReference type="GO" id="GO:0016879">
    <property type="term" value="F:ligase activity, forming carbon-nitrogen bonds"/>
    <property type="evidence" value="ECO:0007669"/>
    <property type="project" value="UniProtKB-UniRule"/>
</dbReference>
<dbReference type="Gene3D" id="2.40.50.1010">
    <property type="match status" value="1"/>
</dbReference>
<dbReference type="PANTHER" id="PTHR40705:SF2">
    <property type="entry name" value="DUF1743 DOMAIN-CONTAINING PROTEIN"/>
    <property type="match status" value="1"/>
</dbReference>
<gene>
    <name evidence="6" type="primary">tiaS</name>
    <name evidence="11" type="ordered locus">mru_0685</name>
</gene>
<name>D3E1X5_METRM</name>
<dbReference type="InterPro" id="IPR053870">
    <property type="entry name" value="TiaS-like_TCKD"/>
</dbReference>
<comment type="similarity">
    <text evidence="6">Belongs to the TiaS family.</text>
</comment>
<keyword evidence="12" id="KW-1185">Reference proteome</keyword>
<feature type="domain" description="TiaS-like TCKD" evidence="9">
    <location>
        <begin position="18"/>
        <end position="152"/>
    </location>
</feature>
<organism evidence="11 12">
    <name type="scientific">Methanobrevibacter ruminantium (strain ATCC 35063 / DSM 1093 / JCM 13430 / OCM 146 / M1)</name>
    <name type="common">Methanobacterium ruminantium</name>
    <dbReference type="NCBI Taxonomy" id="634498"/>
    <lineage>
        <taxon>Archaea</taxon>
        <taxon>Methanobacteriati</taxon>
        <taxon>Methanobacteriota</taxon>
        <taxon>Methanomada group</taxon>
        <taxon>Methanobacteria</taxon>
        <taxon>Methanobacteriales</taxon>
        <taxon>Methanobacteriaceae</taxon>
        <taxon>Methanobrevibacter</taxon>
    </lineage>
</organism>
<keyword evidence="4 6" id="KW-0547">Nucleotide-binding</keyword>
<keyword evidence="5 6" id="KW-0067">ATP-binding</keyword>
<evidence type="ECO:0000259" key="7">
    <source>
        <dbReference type="Pfam" id="PF01336"/>
    </source>
</evidence>
<dbReference type="GO" id="GO:0002101">
    <property type="term" value="P:tRNA wobble cytosine modification"/>
    <property type="evidence" value="ECO:0007669"/>
    <property type="project" value="UniProtKB-UniRule"/>
</dbReference>
<dbReference type="InterPro" id="IPR013696">
    <property type="entry name" value="TiaS_FLD"/>
</dbReference>
<sequence length="430" mass="49259">MEILYFYSSSVIIMDYFYIGIDDTDSPDGMCTTFLASSILNEFERSNIKIIDYPRLIRLNPFARFKTRGNGGVSFKLDIDEDTDLAKEIVLGYVRELSMFDCDNTNPGVVFYEGEITEEMVDYAFKAIYSIITIEEAEEFANHIGAEIYKFKKGRGIIGSIAAISCPLEDYTYELLAYREPSRYGTLRNIDYDSVVRMDKETYPETFENIDGKYLAIEPKTPCPVLYGIRSNSPEVLEKAREMVIPNETIADSCIFKTNQHTDMHIQNADRISDMKQYSCYRIRGTVKERPHIIEGGHMFFTLYDDSGEIECGAYEPTKDFRKIVAKLREGDVIELYGGIGEQNTFNIEKFQVIKLNEFVYRNPVCGCGKRMSSAGRGKGFKCKSCGKRIESDEKVPEKIDRTLINGKFYETPVSARRHLSKPLIRMDLD</sequence>
<evidence type="ECO:0000313" key="12">
    <source>
        <dbReference type="Proteomes" id="UP000008680"/>
    </source>
</evidence>
<dbReference type="Pfam" id="PF23783">
    <property type="entry name" value="Zn_ribbon_TiaS"/>
    <property type="match status" value="1"/>
</dbReference>
<keyword evidence="11" id="KW-0238">DNA-binding</keyword>
<evidence type="ECO:0000256" key="4">
    <source>
        <dbReference type="ARBA" id="ARBA00022741"/>
    </source>
</evidence>
<dbReference type="AlphaFoldDB" id="D3E1X5"/>
<dbReference type="EC" id="6.3.4.22" evidence="6"/>
<keyword evidence="1 6" id="KW-0963">Cytoplasm</keyword>
<dbReference type="Pfam" id="PF08489">
    <property type="entry name" value="TiaS_FLD"/>
    <property type="match status" value="1"/>
</dbReference>
<comment type="catalytic activity">
    <reaction evidence="6">
        <text>cytidine(34) in tRNA(Ile2) + agmatine + ATP + H2O = 2-agmatinylcytidine(34) in tRNA(Ile2) + AMP + 2 phosphate + 2 H(+)</text>
        <dbReference type="Rhea" id="RHEA:43608"/>
        <dbReference type="Rhea" id="RHEA-COMP:10625"/>
        <dbReference type="Rhea" id="RHEA-COMP:10626"/>
        <dbReference type="ChEBI" id="CHEBI:15377"/>
        <dbReference type="ChEBI" id="CHEBI:15378"/>
        <dbReference type="ChEBI" id="CHEBI:30616"/>
        <dbReference type="ChEBI" id="CHEBI:43474"/>
        <dbReference type="ChEBI" id="CHEBI:58145"/>
        <dbReference type="ChEBI" id="CHEBI:82748"/>
        <dbReference type="ChEBI" id="CHEBI:83545"/>
        <dbReference type="ChEBI" id="CHEBI:456215"/>
        <dbReference type="EC" id="6.3.4.22"/>
    </reaction>
</comment>
<dbReference type="InterPro" id="IPR055394">
    <property type="entry name" value="Zn_ribbon_TiaS"/>
</dbReference>
<accession>D3E1X5</accession>
<comment type="function">
    <text evidence="6">ATP-dependent agmatine transferase that catalyzes the formation of 2-agmatinylcytidine (agm2C) at the wobble position (C34) of tRNA(Ile2), converting the codon specificity from AUG to AUA.</text>
</comment>
<evidence type="ECO:0000256" key="2">
    <source>
        <dbReference type="ARBA" id="ARBA00022598"/>
    </source>
</evidence>
<feature type="domain" description="TiaS C-terminal zinc ribbon" evidence="10">
    <location>
        <begin position="363"/>
        <end position="404"/>
    </location>
</feature>
<proteinExistence type="inferred from homology"/>
<evidence type="ECO:0000313" key="11">
    <source>
        <dbReference type="EMBL" id="ADC46536.1"/>
    </source>
</evidence>
<dbReference type="GO" id="GO:0005524">
    <property type="term" value="F:ATP binding"/>
    <property type="evidence" value="ECO:0007669"/>
    <property type="project" value="UniProtKB-KW"/>
</dbReference>
<dbReference type="HAMAP" id="MF_01892">
    <property type="entry name" value="tRNA_Ile2_agm2C_synt"/>
    <property type="match status" value="1"/>
</dbReference>
<dbReference type="InterPro" id="IPR004365">
    <property type="entry name" value="NA-bd_OB_tRNA"/>
</dbReference>
<comment type="subcellular location">
    <subcellularLocation>
        <location evidence="6">Cytoplasm</location>
    </subcellularLocation>
</comment>
<keyword evidence="3 6" id="KW-0819">tRNA processing</keyword>
<protein>
    <recommendedName>
        <fullName evidence="6">tRNA(Ile2) 2-agmatinylcytidine synthetase TiaS</fullName>
        <shortName evidence="6">tRNA(Ile2)-agm2C synthetase</shortName>
        <ecNumber evidence="6">6.3.4.22</ecNumber>
    </recommendedName>
    <alternativeName>
        <fullName evidence="6">tRNA(Ile2) agmatidine synthetase</fullName>
    </alternativeName>
</protein>
<evidence type="ECO:0000256" key="1">
    <source>
        <dbReference type="ARBA" id="ARBA00022490"/>
    </source>
</evidence>
<evidence type="ECO:0000256" key="3">
    <source>
        <dbReference type="ARBA" id="ARBA00022694"/>
    </source>
</evidence>
<dbReference type="GO" id="GO:0005737">
    <property type="term" value="C:cytoplasm"/>
    <property type="evidence" value="ECO:0007669"/>
    <property type="project" value="UniProtKB-SubCell"/>
</dbReference>
<dbReference type="Gene3D" id="3.30.70.2200">
    <property type="match status" value="1"/>
</dbReference>
<feature type="domain" description="OB" evidence="7">
    <location>
        <begin position="282"/>
        <end position="343"/>
    </location>
</feature>
<dbReference type="PATRIC" id="fig|634498.28.peg.687"/>
<evidence type="ECO:0000256" key="6">
    <source>
        <dbReference type="HAMAP-Rule" id="MF_01892"/>
    </source>
</evidence>
<dbReference type="Gene3D" id="3.90.600.20">
    <property type="match status" value="1"/>
</dbReference>
<dbReference type="HOGENOM" id="CLU_675459_0_0_2"/>